<evidence type="ECO:0000313" key="1">
    <source>
        <dbReference type="Proteomes" id="UP000095286"/>
    </source>
</evidence>
<name>A0AC35U2H1_9BILA</name>
<accession>A0AC35U2H1</accession>
<protein>
    <submittedName>
        <fullName evidence="2">DSPn domain-containing protein</fullName>
    </submittedName>
</protein>
<dbReference type="WBParaSite" id="RSKR_0000646700.1">
    <property type="protein sequence ID" value="RSKR_0000646700.1"/>
    <property type="gene ID" value="RSKR_0000646700"/>
</dbReference>
<proteinExistence type="predicted"/>
<evidence type="ECO:0000313" key="2">
    <source>
        <dbReference type="WBParaSite" id="RSKR_0000646700.1"/>
    </source>
</evidence>
<organism evidence="1 2">
    <name type="scientific">Rhabditophanes sp. KR3021</name>
    <dbReference type="NCBI Taxonomy" id="114890"/>
    <lineage>
        <taxon>Eukaryota</taxon>
        <taxon>Metazoa</taxon>
        <taxon>Ecdysozoa</taxon>
        <taxon>Nematoda</taxon>
        <taxon>Chromadorea</taxon>
        <taxon>Rhabditida</taxon>
        <taxon>Tylenchina</taxon>
        <taxon>Panagrolaimomorpha</taxon>
        <taxon>Strongyloidoidea</taxon>
        <taxon>Alloionematidae</taxon>
        <taxon>Rhabditophanes</taxon>
    </lineage>
</organism>
<sequence>MLPVSSKEVAENLEFILMERYKWQITNCDHGKCSMEETHLPNSINACAIGAILARMVFDARPIAETKFFVFTIIFNIVFL</sequence>
<dbReference type="Proteomes" id="UP000095286">
    <property type="component" value="Unplaced"/>
</dbReference>
<reference evidence="2" key="1">
    <citation type="submission" date="2016-11" db="UniProtKB">
        <authorList>
            <consortium name="WormBaseParasite"/>
        </authorList>
    </citation>
    <scope>IDENTIFICATION</scope>
    <source>
        <strain evidence="2">KR3021</strain>
    </source>
</reference>